<feature type="coiled-coil region" evidence="6">
    <location>
        <begin position="437"/>
        <end position="658"/>
    </location>
</feature>
<evidence type="ECO:0000256" key="5">
    <source>
        <dbReference type="ARBA" id="ARBA00023054"/>
    </source>
</evidence>
<keyword evidence="5 6" id="KW-0175">Coiled coil</keyword>
<evidence type="ECO:0000256" key="6">
    <source>
        <dbReference type="SAM" id="Coils"/>
    </source>
</evidence>
<dbReference type="InterPro" id="IPR009114">
    <property type="entry name" value="Angiomotin"/>
</dbReference>
<feature type="region of interest" description="Disordered" evidence="7">
    <location>
        <begin position="16"/>
        <end position="47"/>
    </location>
</feature>
<gene>
    <name evidence="10 11" type="primary">amotl1.S</name>
</gene>
<feature type="region of interest" description="Disordered" evidence="7">
    <location>
        <begin position="116"/>
        <end position="142"/>
    </location>
</feature>
<feature type="region of interest" description="Disordered" evidence="7">
    <location>
        <begin position="201"/>
        <end position="220"/>
    </location>
</feature>
<comment type="similarity">
    <text evidence="2">Belongs to the angiomotin family.</text>
</comment>
<dbReference type="AGR" id="Xenbase:XB-GENE-17339011"/>
<keyword evidence="9" id="KW-1185">Reference proteome</keyword>
<dbReference type="PANTHER" id="PTHR14826">
    <property type="entry name" value="ANGIOMOTIN"/>
    <property type="match status" value="1"/>
</dbReference>
<evidence type="ECO:0000256" key="7">
    <source>
        <dbReference type="SAM" id="MobiDB-lite"/>
    </source>
</evidence>
<dbReference type="GO" id="GO:0001525">
    <property type="term" value="P:angiogenesis"/>
    <property type="evidence" value="ECO:0000318"/>
    <property type="project" value="GO_Central"/>
</dbReference>
<feature type="compositionally biased region" description="Basic and acidic residues" evidence="7">
    <location>
        <begin position="789"/>
        <end position="798"/>
    </location>
</feature>
<reference evidence="10" key="2">
    <citation type="submission" date="2025-08" db="UniProtKB">
        <authorList>
            <consortium name="RefSeq"/>
        </authorList>
    </citation>
    <scope>IDENTIFICATION</scope>
    <source>
        <strain evidence="10">J_2021</strain>
        <tissue evidence="10">Erythrocytes</tissue>
    </source>
</reference>
<sequence length="925" mass="104497">MEERWTLDERTRLPYTGQHHHLGARRGSDTSNPMSPEFWQDPSEEPLPGFLPQDLLRISEVEMRGSEDVATGTVLQRLIQEQLRYGNRNENMNLLAIQHQATGSAGPTNIVTNTVSSTENTPQEDPQMVNQSARQEPQGQEHHVDNTVMEKTMRTPQLQQNSEELPTYEEAKAQSQFFRGQQLVPGTSGYCVAGLVANHKSKTEGRPTLSRASSGQAHQDEALKELKQGHVRSMSERIMLSLERNGAKQHPSTSGSIKGLKNGAPSPVQPPAKEMEQRGPPPDYPSKVKQIVSPMSKMQEQGHYYNEQQHSGAQDVIKPFPAIQPARSEILRYQHPPEYNITSRQCQQLPFPLVPLQHHSPMSSQASSISGSLHSTTPLPLLPMNMPPHPSPSPSQQLPPEAFAMVERAQQMVEMVSKENNTLRHHLQNCYEKTDKLQKFETEIQKISEAYESLVKSSTKRESLDKAMKNRLEGEIRRLHDFNRDLRDRLETANRQLASREYNGPEEALEEGNYALKNKEHLKEKERLERELAALRTTSEDQRRHIEILDQALNNAQAKVIKLEEELRKKQVYVEEVEKLQQALTQLQAAGEKREQLEMRLRTRLERELESLRMQQRQTNCQTSGSPEYNAPMLMDLLRKKEETILALEADMTKWEQKYLEESAMRHFAMDAAASAAAQRDTTIINHSRSGSHNDSSLEVRTWQEEEIIQANRKFQDMEHTIKNLHAQIIEQDAMIKVLHQRSRKDPLKSDSSSLRPARSVPSIAAVTLSTASTGVHSRQTSLSSNQAAEEKKEEKTRKGSIGLHQGKDHHEIPSPSLLLPPPSLFLPPPTPPVTASHSKTGSKDNSTQTDKSPELFWPNSASFPGRGRINMTPSSSPLLRHNKACEKPDNSPVFGKTPDHRGRAGNTAHKTDFPEVENTMEVLI</sequence>
<organism evidence="9 10">
    <name type="scientific">Xenopus laevis</name>
    <name type="common">African clawed frog</name>
    <dbReference type="NCBI Taxonomy" id="8355"/>
    <lineage>
        <taxon>Eukaryota</taxon>
        <taxon>Metazoa</taxon>
        <taxon>Chordata</taxon>
        <taxon>Craniata</taxon>
        <taxon>Vertebrata</taxon>
        <taxon>Euteleostomi</taxon>
        <taxon>Amphibia</taxon>
        <taxon>Batrachia</taxon>
        <taxon>Anura</taxon>
        <taxon>Pipoidea</taxon>
        <taxon>Pipidae</taxon>
        <taxon>Xenopodinae</taxon>
        <taxon>Xenopus</taxon>
        <taxon>Xenopus</taxon>
    </lineage>
</organism>
<feature type="region of interest" description="Disordered" evidence="7">
    <location>
        <begin position="884"/>
        <end position="912"/>
    </location>
</feature>
<dbReference type="GO" id="GO:0003365">
    <property type="term" value="P:establishment of cell polarity involved in ameboidal cell migration"/>
    <property type="evidence" value="ECO:0000318"/>
    <property type="project" value="GO_Central"/>
</dbReference>
<dbReference type="GO" id="GO:0030334">
    <property type="term" value="P:regulation of cell migration"/>
    <property type="evidence" value="ECO:0000318"/>
    <property type="project" value="GO_Central"/>
</dbReference>
<dbReference type="GO" id="GO:0031410">
    <property type="term" value="C:cytoplasmic vesicle"/>
    <property type="evidence" value="ECO:0000318"/>
    <property type="project" value="GO_Central"/>
</dbReference>
<dbReference type="AlphaFoldDB" id="A0A8J0UMC4"/>
<dbReference type="GO" id="GO:0005886">
    <property type="term" value="C:plasma membrane"/>
    <property type="evidence" value="ECO:0000318"/>
    <property type="project" value="GO_Central"/>
</dbReference>
<dbReference type="OrthoDB" id="5974715at2759"/>
<feature type="domain" description="Angiomotin C-terminal" evidence="8">
    <location>
        <begin position="573"/>
        <end position="781"/>
    </location>
</feature>
<dbReference type="RefSeq" id="XP_018105840.1">
    <property type="nucleotide sequence ID" value="XM_018250351.2"/>
</dbReference>
<dbReference type="InterPro" id="IPR051747">
    <property type="entry name" value="Angiomotin-like"/>
</dbReference>
<evidence type="ECO:0000256" key="4">
    <source>
        <dbReference type="ARBA" id="ARBA00022949"/>
    </source>
</evidence>
<keyword evidence="4" id="KW-0965">Cell junction</keyword>
<feature type="compositionally biased region" description="Polar residues" evidence="7">
    <location>
        <begin position="116"/>
        <end position="138"/>
    </location>
</feature>
<evidence type="ECO:0000259" key="8">
    <source>
        <dbReference type="Pfam" id="PF12240"/>
    </source>
</evidence>
<name>A0A8J0UMC4_XENLA</name>
<evidence type="ECO:0000256" key="2">
    <source>
        <dbReference type="ARBA" id="ARBA00010300"/>
    </source>
</evidence>
<reference evidence="9" key="1">
    <citation type="submission" date="2024-06" db="UniProtKB">
        <authorList>
            <consortium name="RefSeq"/>
        </authorList>
    </citation>
    <scope>NUCLEOTIDE SEQUENCE [LARGE SCALE GENOMIC DNA]</scope>
    <source>
        <strain evidence="9">J_2021</strain>
    </source>
</reference>
<evidence type="ECO:0000256" key="1">
    <source>
        <dbReference type="ARBA" id="ARBA00004282"/>
    </source>
</evidence>
<evidence type="ECO:0000313" key="11">
    <source>
        <dbReference type="Xenbase" id="XB-GENE-17339011"/>
    </source>
</evidence>
<feature type="compositionally biased region" description="Pro residues" evidence="7">
    <location>
        <begin position="819"/>
        <end position="833"/>
    </location>
</feature>
<evidence type="ECO:0000313" key="10">
    <source>
        <dbReference type="RefSeq" id="XP_018105840.1"/>
    </source>
</evidence>
<evidence type="ECO:0000313" key="9">
    <source>
        <dbReference type="Proteomes" id="UP000186698"/>
    </source>
</evidence>
<evidence type="ECO:0000256" key="3">
    <source>
        <dbReference type="ARBA" id="ARBA00022553"/>
    </source>
</evidence>
<dbReference type="Xenbase" id="XB-GENE-17339011">
    <property type="gene designation" value="amotl1.S"/>
</dbReference>
<dbReference type="GO" id="GO:0005923">
    <property type="term" value="C:bicellular tight junction"/>
    <property type="evidence" value="ECO:0000318"/>
    <property type="project" value="GO_Central"/>
</dbReference>
<feature type="region of interest" description="Disordered" evidence="7">
    <location>
        <begin position="771"/>
        <end position="869"/>
    </location>
</feature>
<dbReference type="PRINTS" id="PR01807">
    <property type="entry name" value="ANGIOMOTIN"/>
</dbReference>
<accession>A0A8J0UMC4</accession>
<comment type="subcellular location">
    <subcellularLocation>
        <location evidence="1">Cell junction</location>
    </subcellularLocation>
</comment>
<dbReference type="CTD" id="108710012"/>
<feature type="compositionally biased region" description="Polar residues" evidence="7">
    <location>
        <begin position="834"/>
        <end position="851"/>
    </location>
</feature>
<keyword evidence="3" id="KW-0597">Phosphoprotein</keyword>
<feature type="region of interest" description="Disordered" evidence="7">
    <location>
        <begin position="244"/>
        <end position="285"/>
    </location>
</feature>
<feature type="compositionally biased region" description="Polar residues" evidence="7">
    <location>
        <begin position="771"/>
        <end position="788"/>
    </location>
</feature>
<protein>
    <submittedName>
        <fullName evidence="10">Angiomotin-like protein 1 isoform X1</fullName>
    </submittedName>
</protein>
<dbReference type="Pfam" id="PF12240">
    <property type="entry name" value="Angiomotin_C"/>
    <property type="match status" value="1"/>
</dbReference>
<dbReference type="PANTHER" id="PTHR14826:SF12">
    <property type="entry name" value="ANGIOMOTIN-LIKE PROTEIN 1"/>
    <property type="match status" value="1"/>
</dbReference>
<dbReference type="GO" id="GO:0030036">
    <property type="term" value="P:actin cytoskeleton organization"/>
    <property type="evidence" value="ECO:0000318"/>
    <property type="project" value="GO_Central"/>
</dbReference>
<dbReference type="KEGG" id="xla:108710012"/>
<proteinExistence type="inferred from homology"/>
<dbReference type="GeneID" id="108710012"/>
<dbReference type="GO" id="GO:0035329">
    <property type="term" value="P:hippo signaling"/>
    <property type="evidence" value="ECO:0000318"/>
    <property type="project" value="GO_Central"/>
</dbReference>
<dbReference type="InterPro" id="IPR024646">
    <property type="entry name" value="Angiomotin_C"/>
</dbReference>
<dbReference type="Proteomes" id="UP000186698">
    <property type="component" value="Chromosome 2S"/>
</dbReference>